<dbReference type="SMART" id="SM00895">
    <property type="entry name" value="FCD"/>
    <property type="match status" value="1"/>
</dbReference>
<accession>A0A370FJD8</accession>
<evidence type="ECO:0000256" key="3">
    <source>
        <dbReference type="ARBA" id="ARBA00023163"/>
    </source>
</evidence>
<organism evidence="5 6">
    <name type="scientific">Pseudacidovorax intermedius</name>
    <dbReference type="NCBI Taxonomy" id="433924"/>
    <lineage>
        <taxon>Bacteria</taxon>
        <taxon>Pseudomonadati</taxon>
        <taxon>Pseudomonadota</taxon>
        <taxon>Betaproteobacteria</taxon>
        <taxon>Burkholderiales</taxon>
        <taxon>Comamonadaceae</taxon>
        <taxon>Pseudacidovorax</taxon>
    </lineage>
</organism>
<evidence type="ECO:0000259" key="4">
    <source>
        <dbReference type="PROSITE" id="PS50949"/>
    </source>
</evidence>
<name>A0A370FJD8_9BURK</name>
<dbReference type="Gene3D" id="1.10.10.10">
    <property type="entry name" value="Winged helix-like DNA-binding domain superfamily/Winged helix DNA-binding domain"/>
    <property type="match status" value="1"/>
</dbReference>
<dbReference type="InterPro" id="IPR000524">
    <property type="entry name" value="Tscrpt_reg_HTH_GntR"/>
</dbReference>
<dbReference type="PROSITE" id="PS50949">
    <property type="entry name" value="HTH_GNTR"/>
    <property type="match status" value="1"/>
</dbReference>
<dbReference type="PANTHER" id="PTHR43537:SF49">
    <property type="entry name" value="TRANSCRIPTIONAL REGULATORY PROTEIN"/>
    <property type="match status" value="1"/>
</dbReference>
<dbReference type="GO" id="GO:0003700">
    <property type="term" value="F:DNA-binding transcription factor activity"/>
    <property type="evidence" value="ECO:0007669"/>
    <property type="project" value="InterPro"/>
</dbReference>
<evidence type="ECO:0000256" key="2">
    <source>
        <dbReference type="ARBA" id="ARBA00023125"/>
    </source>
</evidence>
<dbReference type="SMART" id="SM00345">
    <property type="entry name" value="HTH_GNTR"/>
    <property type="match status" value="1"/>
</dbReference>
<dbReference type="RefSeq" id="WP_043116843.1">
    <property type="nucleotide sequence ID" value="NZ_QQAV01000002.1"/>
</dbReference>
<dbReference type="SUPFAM" id="SSF46785">
    <property type="entry name" value="Winged helix' DNA-binding domain"/>
    <property type="match status" value="1"/>
</dbReference>
<dbReference type="SUPFAM" id="SSF48008">
    <property type="entry name" value="GntR ligand-binding domain-like"/>
    <property type="match status" value="1"/>
</dbReference>
<feature type="domain" description="HTH gntR-type" evidence="4">
    <location>
        <begin position="14"/>
        <end position="81"/>
    </location>
</feature>
<dbReference type="Gene3D" id="1.20.120.530">
    <property type="entry name" value="GntR ligand-binding domain-like"/>
    <property type="match status" value="1"/>
</dbReference>
<dbReference type="InterPro" id="IPR036388">
    <property type="entry name" value="WH-like_DNA-bd_sf"/>
</dbReference>
<dbReference type="Pfam" id="PF00392">
    <property type="entry name" value="GntR"/>
    <property type="match status" value="1"/>
</dbReference>
<dbReference type="OrthoDB" id="8066003at2"/>
<dbReference type="AlphaFoldDB" id="A0A370FJD8"/>
<dbReference type="InterPro" id="IPR011711">
    <property type="entry name" value="GntR_C"/>
</dbReference>
<dbReference type="PANTHER" id="PTHR43537">
    <property type="entry name" value="TRANSCRIPTIONAL REGULATOR, GNTR FAMILY"/>
    <property type="match status" value="1"/>
</dbReference>
<dbReference type="InterPro" id="IPR008920">
    <property type="entry name" value="TF_FadR/GntR_C"/>
</dbReference>
<dbReference type="EMBL" id="QQAV01000002">
    <property type="protein sequence ID" value="RDI27287.1"/>
    <property type="molecule type" value="Genomic_DNA"/>
</dbReference>
<keyword evidence="3" id="KW-0804">Transcription</keyword>
<comment type="caution">
    <text evidence="5">The sequence shown here is derived from an EMBL/GenBank/DDBJ whole genome shotgun (WGS) entry which is preliminary data.</text>
</comment>
<dbReference type="CDD" id="cd07377">
    <property type="entry name" value="WHTH_GntR"/>
    <property type="match status" value="1"/>
</dbReference>
<sequence>MPEAAPSIAADAGASQAVRAQLRLREMILAGELPPGERVGEVAIVEKLGISRTPIRTALVRLEQEGLLQALPHGGFAVRSFSEREVSDAIELRGTLEGLMARLAAERGAASALLAQADESLADIDAVLARPRLDDADFLHYVEANQRFHRLLGQMADSSVLQRELDRAVQMPFASPSGFVVVQANSPQARDMFIVAQDHHRAILEAIRHREGARAEALVREHARIAQRNLRAAMRDREGQRLPGVGLIRPDAPRAA</sequence>
<protein>
    <submittedName>
        <fullName evidence="5">GntR family transcriptional regulator</fullName>
    </submittedName>
</protein>
<proteinExistence type="predicted"/>
<reference evidence="5 6" key="1">
    <citation type="submission" date="2018-07" db="EMBL/GenBank/DDBJ databases">
        <title>Genomic Encyclopedia of Type Strains, Phase IV (KMG-IV): sequencing the most valuable type-strain genomes for metagenomic binning, comparative biology and taxonomic classification.</title>
        <authorList>
            <person name="Goeker M."/>
        </authorList>
    </citation>
    <scope>NUCLEOTIDE SEQUENCE [LARGE SCALE GENOMIC DNA]</scope>
    <source>
        <strain evidence="5 6">DSM 21352</strain>
    </source>
</reference>
<evidence type="ECO:0000313" key="6">
    <source>
        <dbReference type="Proteomes" id="UP000255265"/>
    </source>
</evidence>
<dbReference type="InterPro" id="IPR036390">
    <property type="entry name" value="WH_DNA-bd_sf"/>
</dbReference>
<gene>
    <name evidence="5" type="ORF">DFR41_102322</name>
</gene>
<keyword evidence="1" id="KW-0805">Transcription regulation</keyword>
<evidence type="ECO:0000313" key="5">
    <source>
        <dbReference type="EMBL" id="RDI27287.1"/>
    </source>
</evidence>
<keyword evidence="2" id="KW-0238">DNA-binding</keyword>
<keyword evidence="6" id="KW-1185">Reference proteome</keyword>
<dbReference type="Pfam" id="PF07729">
    <property type="entry name" value="FCD"/>
    <property type="match status" value="1"/>
</dbReference>
<evidence type="ECO:0000256" key="1">
    <source>
        <dbReference type="ARBA" id="ARBA00023015"/>
    </source>
</evidence>
<dbReference type="GO" id="GO:0003677">
    <property type="term" value="F:DNA binding"/>
    <property type="evidence" value="ECO:0007669"/>
    <property type="project" value="UniProtKB-KW"/>
</dbReference>
<dbReference type="Proteomes" id="UP000255265">
    <property type="component" value="Unassembled WGS sequence"/>
</dbReference>